<dbReference type="EMBL" id="LECW02000012">
    <property type="protein sequence ID" value="KRT94313.1"/>
    <property type="molecule type" value="Genomic_DNA"/>
</dbReference>
<dbReference type="Proteomes" id="UP000036168">
    <property type="component" value="Unassembled WGS sequence"/>
</dbReference>
<name>A0A0J6EJE8_9BACI</name>
<reference evidence="2" key="2">
    <citation type="submission" date="2015-10" db="EMBL/GenBank/DDBJ databases">
        <authorList>
            <person name="Gilbert D.G."/>
        </authorList>
    </citation>
    <scope>NUCLEOTIDE SEQUENCE</scope>
    <source>
        <strain evidence="2">GO-13</strain>
    </source>
</reference>
<feature type="domain" description="Aerobactin siderophore biosynthesis IucA/IucC-like C-terminal" evidence="1">
    <location>
        <begin position="104"/>
        <end position="183"/>
    </location>
</feature>
<proteinExistence type="predicted"/>
<comment type="caution">
    <text evidence="2">The sequence shown here is derived from an EMBL/GenBank/DDBJ whole genome shotgun (WGS) entry which is preliminary data.</text>
</comment>
<dbReference type="PATRIC" id="fig|1664069.3.peg.4443"/>
<dbReference type="AlphaFoldDB" id="A0A0J6EJE8"/>
<protein>
    <submittedName>
        <fullName evidence="3">IucA/IucC family C-terminal-domain containing protein</fullName>
    </submittedName>
    <submittedName>
        <fullName evidence="2">Siderophore biosynthesis protein</fullName>
    </submittedName>
</protein>
<dbReference type="EMBL" id="JARRTL010000011">
    <property type="protein sequence ID" value="MEC0485842.1"/>
    <property type="molecule type" value="Genomic_DNA"/>
</dbReference>
<dbReference type="InterPro" id="IPR022770">
    <property type="entry name" value="IucA/IucC-like_C"/>
</dbReference>
<sequence length="248" mass="28269">MLNLTEKELESLLRFGLGTKRTGSLLSVKGAQLLHAGFLKRYLGEIKGGLNAPNEKVAASLMMRRCGMMTALHFYLFTACGKRLPADPSLMSWEIDDGGQGWAPSFYFEQEAEVVQENRRQEFEKLTEDVFKHHVDKLITACFQACSISKKILWENIAVYLFWMYETLQTEITDPALKKQAEQDFCYILYEAEPDLFGADVCENPLAKFYQGQDAEQTRSTCCLYYVTDKSGVTCSTCPRKKQKERVS</sequence>
<evidence type="ECO:0000313" key="3">
    <source>
        <dbReference type="EMBL" id="MEC0485842.1"/>
    </source>
</evidence>
<gene>
    <name evidence="2" type="ORF">AB447_203235</name>
    <name evidence="3" type="ORF">P8828_13540</name>
</gene>
<dbReference type="Proteomes" id="UP001341297">
    <property type="component" value="Unassembled WGS sequence"/>
</dbReference>
<accession>A0A0J6EJE8</accession>
<dbReference type="Pfam" id="PF06276">
    <property type="entry name" value="FhuF"/>
    <property type="match status" value="1"/>
</dbReference>
<accession>A0A0J6EUN7</accession>
<keyword evidence="5" id="KW-1185">Reference proteome</keyword>
<evidence type="ECO:0000313" key="4">
    <source>
        <dbReference type="Proteomes" id="UP000036168"/>
    </source>
</evidence>
<evidence type="ECO:0000259" key="1">
    <source>
        <dbReference type="Pfam" id="PF06276"/>
    </source>
</evidence>
<organism evidence="2 4">
    <name type="scientific">Bacillus glycinifermentans</name>
    <dbReference type="NCBI Taxonomy" id="1664069"/>
    <lineage>
        <taxon>Bacteria</taxon>
        <taxon>Bacillati</taxon>
        <taxon>Bacillota</taxon>
        <taxon>Bacilli</taxon>
        <taxon>Bacillales</taxon>
        <taxon>Bacillaceae</taxon>
        <taxon>Bacillus</taxon>
    </lineage>
</organism>
<dbReference type="STRING" id="1664069.BGLY_3864"/>
<reference evidence="3 5" key="3">
    <citation type="submission" date="2023-03" db="EMBL/GenBank/DDBJ databases">
        <title>Agriculturally important microbes genome sequencing.</title>
        <authorList>
            <person name="Dunlap C."/>
        </authorList>
    </citation>
    <scope>NUCLEOTIDE SEQUENCE [LARGE SCALE GENOMIC DNA]</scope>
    <source>
        <strain evidence="3 5">CBP-3203</strain>
    </source>
</reference>
<evidence type="ECO:0000313" key="5">
    <source>
        <dbReference type="Proteomes" id="UP001341297"/>
    </source>
</evidence>
<dbReference type="RefSeq" id="WP_048353228.1">
    <property type="nucleotide sequence ID" value="NZ_CP023481.1"/>
</dbReference>
<dbReference type="GO" id="GO:0003824">
    <property type="term" value="F:catalytic activity"/>
    <property type="evidence" value="ECO:0007669"/>
    <property type="project" value="UniProtKB-ARBA"/>
</dbReference>
<dbReference type="OrthoDB" id="5870636at2"/>
<evidence type="ECO:0000313" key="2">
    <source>
        <dbReference type="EMBL" id="KRT94313.1"/>
    </source>
</evidence>
<reference evidence="2 4" key="1">
    <citation type="journal article" date="2015" name="Int. J. Syst. Evol. Microbiol.">
        <title>Bacillus glycinifermentans sp. nov., isolated from fermented soybean paste.</title>
        <authorList>
            <person name="Kim S.J."/>
            <person name="Dunlap C.A."/>
            <person name="Kwon S.W."/>
            <person name="Rooney A.P."/>
        </authorList>
    </citation>
    <scope>NUCLEOTIDE SEQUENCE [LARGE SCALE GENOMIC DNA]</scope>
    <source>
        <strain evidence="2 4">GO-13</strain>
    </source>
</reference>